<feature type="domain" description="LamG-like jellyroll fold" evidence="3">
    <location>
        <begin position="492"/>
        <end position="630"/>
    </location>
</feature>
<dbReference type="PANTHER" id="PTHR35889">
    <property type="entry name" value="CYCLOINULO-OLIGOSACCHARIDE FRUCTANOTRANSFERASE-RELATED"/>
    <property type="match status" value="1"/>
</dbReference>
<dbReference type="InterPro" id="IPR011444">
    <property type="entry name" value="DUF1549"/>
</dbReference>
<dbReference type="InterPro" id="IPR036909">
    <property type="entry name" value="Cyt_c-like_dom_sf"/>
</dbReference>
<dbReference type="Pfam" id="PF07583">
    <property type="entry name" value="PSCyt2"/>
    <property type="match status" value="1"/>
</dbReference>
<accession>A0A517NT20</accession>
<evidence type="ECO:0000259" key="3">
    <source>
        <dbReference type="SMART" id="SM00560"/>
    </source>
</evidence>
<dbReference type="GO" id="GO:0020037">
    <property type="term" value="F:heme binding"/>
    <property type="evidence" value="ECO:0007669"/>
    <property type="project" value="InterPro"/>
</dbReference>
<dbReference type="InterPro" id="IPR006558">
    <property type="entry name" value="LamG-like"/>
</dbReference>
<sequence>MSLSVDLRFAPAPWLACLLFITIGYPAGAEEIRFDRDVRPILSDKCFFCHGPDTENRQAGYRLDLESDAKADCIVPGDPESSELIARIVSDDVDMLMPPPHSHKQLSSREIEVLTKWVQQGAAWSRHWSFVPPQRSKVDNTNTGPQTKWGRGRIDDLVLAKMIAAGGQGSAEANREKLLRRVSFDLTGLPPSIQHIDDFVGDPSPGAFERVVDRLLQSDHFGERMAMMWMDAARYGDTSVYHADGPRDMWAWRDAVVDAYNANMPFDQFSSFQLAGDLIDDLPLEQKILAGFNRNNGTTDEGGAIAEEYRVEYAVDRVKTTATVWLGLTMECAQCHDHKYDPISQKEYYQFYSFFNVSSDGGMQTRKGNAEPKVDIADPAKQAQLPAAEKQLAESEAKMKQHQSDHTDEFAAWLTAAESKVDDKTESPTGLVVDFRLDEGKSRSVVDSVDAKRKGKIEGKPLWVDARDSQGLEFNGKNYVDLGDLADFEHSDAFSFGGWVKPSKSGHGALLARMDDGNDFRGFDLLCSADRIEFHMINTWPSNALKVTVKPGLAADQWQHLYATYDGSAKPEGIKIYVDGKQRQWKVEQDSLTKTIRTKKSLLIGSRHPGSRLHGLVDEISIYDHALSESEVNRLSGASVINELLAIARDKRTPEQSESLRQHYFETHDDSFIAIRATADSQRTRIAKLREPMTSVMLMGDMQKPRETYVLNRGAYDTPTDKKVSAGTLAVLPPMSDDLPRNRLGLAKWLFQDDHPLTARVAVNRYWQMLFGRGLVSTAEDFGAQGDYPSHPQLLDELAVDFRESGWNIKQLIKRIVLSATYRQSAKALPDQYRSDPQNILLSRGPRFRLPGEMIRDNALFVSGLLVDQSGGPGVKPYQPAGLWAEVGLGGNPKFVQDHGKKLYRRSLYTYWKRSAPPPAMQIFDAPTREKCTLQRARTNTPLQALVTLNDVQFVEAARHFAQRVLQSEAKEDTQRIEYAFRSATARVPSPGEVKVLLNVLHTAKSRYSSDTAAAANLVGLGESPRDESIAAETLAAWTIVTSSILNLDETLVRE</sequence>
<proteinExistence type="predicted"/>
<keyword evidence="1" id="KW-0732">Signal</keyword>
<dbReference type="GO" id="GO:0009055">
    <property type="term" value="F:electron transfer activity"/>
    <property type="evidence" value="ECO:0007669"/>
    <property type="project" value="InterPro"/>
</dbReference>
<evidence type="ECO:0000313" key="4">
    <source>
        <dbReference type="EMBL" id="QDT10277.1"/>
    </source>
</evidence>
<keyword evidence="2" id="KW-1015">Disulfide bond</keyword>
<dbReference type="SMART" id="SM00560">
    <property type="entry name" value="LamGL"/>
    <property type="match status" value="1"/>
</dbReference>
<dbReference type="RefSeq" id="WP_145417779.1">
    <property type="nucleotide sequence ID" value="NZ_CP036526.1"/>
</dbReference>
<dbReference type="SUPFAM" id="SSF46626">
    <property type="entry name" value="Cytochrome c"/>
    <property type="match status" value="1"/>
</dbReference>
<organism evidence="4 5">
    <name type="scientific">Stieleria marina</name>
    <dbReference type="NCBI Taxonomy" id="1930275"/>
    <lineage>
        <taxon>Bacteria</taxon>
        <taxon>Pseudomonadati</taxon>
        <taxon>Planctomycetota</taxon>
        <taxon>Planctomycetia</taxon>
        <taxon>Pirellulales</taxon>
        <taxon>Pirellulaceae</taxon>
        <taxon>Stieleria</taxon>
    </lineage>
</organism>
<protein>
    <submittedName>
        <fullName evidence="4">Planctomycete cytochrome C</fullName>
    </submittedName>
</protein>
<dbReference type="AlphaFoldDB" id="A0A517NT20"/>
<gene>
    <name evidence="4" type="ORF">K239x_22330</name>
</gene>
<dbReference type="Pfam" id="PF13385">
    <property type="entry name" value="Laminin_G_3"/>
    <property type="match status" value="1"/>
</dbReference>
<evidence type="ECO:0000256" key="1">
    <source>
        <dbReference type="ARBA" id="ARBA00022729"/>
    </source>
</evidence>
<dbReference type="InterPro" id="IPR022655">
    <property type="entry name" value="DUF1553"/>
</dbReference>
<evidence type="ECO:0000256" key="2">
    <source>
        <dbReference type="ARBA" id="ARBA00023157"/>
    </source>
</evidence>
<dbReference type="InterPro" id="IPR011429">
    <property type="entry name" value="Cyt_c_Planctomycete-type"/>
</dbReference>
<keyword evidence="5" id="KW-1185">Reference proteome</keyword>
<dbReference type="Gene3D" id="2.60.120.200">
    <property type="match status" value="1"/>
</dbReference>
<reference evidence="4 5" key="1">
    <citation type="submission" date="2019-02" db="EMBL/GenBank/DDBJ databases">
        <title>Deep-cultivation of Planctomycetes and their phenomic and genomic characterization uncovers novel biology.</title>
        <authorList>
            <person name="Wiegand S."/>
            <person name="Jogler M."/>
            <person name="Boedeker C."/>
            <person name="Pinto D."/>
            <person name="Vollmers J."/>
            <person name="Rivas-Marin E."/>
            <person name="Kohn T."/>
            <person name="Peeters S.H."/>
            <person name="Heuer A."/>
            <person name="Rast P."/>
            <person name="Oberbeckmann S."/>
            <person name="Bunk B."/>
            <person name="Jeske O."/>
            <person name="Meyerdierks A."/>
            <person name="Storesund J.E."/>
            <person name="Kallscheuer N."/>
            <person name="Luecker S."/>
            <person name="Lage O.M."/>
            <person name="Pohl T."/>
            <person name="Merkel B.J."/>
            <person name="Hornburger P."/>
            <person name="Mueller R.-W."/>
            <person name="Bruemmer F."/>
            <person name="Labrenz M."/>
            <person name="Spormann A.M."/>
            <person name="Op den Camp H."/>
            <person name="Overmann J."/>
            <person name="Amann R."/>
            <person name="Jetten M.S.M."/>
            <person name="Mascher T."/>
            <person name="Medema M.H."/>
            <person name="Devos D.P."/>
            <person name="Kaster A.-K."/>
            <person name="Ovreas L."/>
            <person name="Rohde M."/>
            <person name="Galperin M.Y."/>
            <person name="Jogler C."/>
        </authorList>
    </citation>
    <scope>NUCLEOTIDE SEQUENCE [LARGE SCALE GENOMIC DNA]</scope>
    <source>
        <strain evidence="4 5">K23_9</strain>
    </source>
</reference>
<evidence type="ECO:0000313" key="5">
    <source>
        <dbReference type="Proteomes" id="UP000319817"/>
    </source>
</evidence>
<dbReference type="OrthoDB" id="127107at2"/>
<name>A0A517NT20_9BACT</name>
<dbReference type="Proteomes" id="UP000319817">
    <property type="component" value="Chromosome"/>
</dbReference>
<dbReference type="Pfam" id="PF07587">
    <property type="entry name" value="PSD1"/>
    <property type="match status" value="1"/>
</dbReference>
<dbReference type="EMBL" id="CP036526">
    <property type="protein sequence ID" value="QDT10277.1"/>
    <property type="molecule type" value="Genomic_DNA"/>
</dbReference>
<dbReference type="InterPro" id="IPR013320">
    <property type="entry name" value="ConA-like_dom_sf"/>
</dbReference>
<dbReference type="Pfam" id="PF07635">
    <property type="entry name" value="PSCyt1"/>
    <property type="match status" value="1"/>
</dbReference>
<dbReference type="PANTHER" id="PTHR35889:SF3">
    <property type="entry name" value="F-BOX DOMAIN-CONTAINING PROTEIN"/>
    <property type="match status" value="1"/>
</dbReference>
<dbReference type="SUPFAM" id="SSF49899">
    <property type="entry name" value="Concanavalin A-like lectins/glucanases"/>
    <property type="match status" value="1"/>
</dbReference>